<accession>J3K4Y5</accession>
<feature type="region of interest" description="Disordered" evidence="1">
    <location>
        <begin position="36"/>
        <end position="124"/>
    </location>
</feature>
<dbReference type="EMBL" id="GG704913">
    <property type="protein sequence ID" value="EAS29415.3"/>
    <property type="molecule type" value="Genomic_DNA"/>
</dbReference>
<keyword evidence="4" id="KW-1185">Reference proteome</keyword>
<evidence type="ECO:0000259" key="2">
    <source>
        <dbReference type="Pfam" id="PF25809"/>
    </source>
</evidence>
<dbReference type="RefSeq" id="XP_001240998.1">
    <property type="nucleotide sequence ID" value="XM_001240997.2"/>
</dbReference>
<dbReference type="AlphaFoldDB" id="J3K4Y5"/>
<feature type="compositionally biased region" description="Acidic residues" evidence="1">
    <location>
        <begin position="61"/>
        <end position="84"/>
    </location>
</feature>
<evidence type="ECO:0000313" key="4">
    <source>
        <dbReference type="Proteomes" id="UP000001261"/>
    </source>
</evidence>
<feature type="compositionally biased region" description="Basic and acidic residues" evidence="1">
    <location>
        <begin position="96"/>
        <end position="109"/>
    </location>
</feature>
<dbReference type="STRING" id="246410.J3K4Y5"/>
<gene>
    <name evidence="3" type="ORF">CIMG_08161</name>
</gene>
<dbReference type="InParanoid" id="J3K4Y5"/>
<reference evidence="4" key="2">
    <citation type="journal article" date="2010" name="Genome Res.">
        <title>Population genomic sequencing of Coccidioides fungi reveals recent hybridization and transposon control.</title>
        <authorList>
            <person name="Neafsey D.E."/>
            <person name="Barker B.M."/>
            <person name="Sharpton T.J."/>
            <person name="Stajich J.E."/>
            <person name="Park D.J."/>
            <person name="Whiston E."/>
            <person name="Hung C.-Y."/>
            <person name="McMahan C."/>
            <person name="White J."/>
            <person name="Sykes S."/>
            <person name="Heiman D."/>
            <person name="Young S."/>
            <person name="Zeng Q."/>
            <person name="Abouelleil A."/>
            <person name="Aftuck L."/>
            <person name="Bessette D."/>
            <person name="Brown A."/>
            <person name="FitzGerald M."/>
            <person name="Lui A."/>
            <person name="Macdonald J.P."/>
            <person name="Priest M."/>
            <person name="Orbach M.J."/>
            <person name="Galgiani J.N."/>
            <person name="Kirkland T.N."/>
            <person name="Cole G.T."/>
            <person name="Birren B.W."/>
            <person name="Henn M.R."/>
            <person name="Taylor J.W."/>
            <person name="Rounsley S.D."/>
        </authorList>
    </citation>
    <scope>GENOME REANNOTATION</scope>
    <source>
        <strain evidence="4">RS</strain>
    </source>
</reference>
<organism evidence="3 4">
    <name type="scientific">Coccidioides immitis (strain RS)</name>
    <name type="common">Valley fever fungus</name>
    <dbReference type="NCBI Taxonomy" id="246410"/>
    <lineage>
        <taxon>Eukaryota</taxon>
        <taxon>Fungi</taxon>
        <taxon>Dikarya</taxon>
        <taxon>Ascomycota</taxon>
        <taxon>Pezizomycotina</taxon>
        <taxon>Eurotiomycetes</taxon>
        <taxon>Eurotiomycetidae</taxon>
        <taxon>Onygenales</taxon>
        <taxon>Onygenaceae</taxon>
        <taxon>Coccidioides</taxon>
    </lineage>
</organism>
<dbReference type="OMA" id="CRVVMGY"/>
<reference evidence="4" key="1">
    <citation type="journal article" date="2009" name="Genome Res.">
        <title>Comparative genomic analyses of the human fungal pathogens Coccidioides and their relatives.</title>
        <authorList>
            <person name="Sharpton T.J."/>
            <person name="Stajich J.E."/>
            <person name="Rounsley S.D."/>
            <person name="Gardner M.J."/>
            <person name="Wortman J.R."/>
            <person name="Jordar V.S."/>
            <person name="Maiti R."/>
            <person name="Kodira C.D."/>
            <person name="Neafsey D.E."/>
            <person name="Zeng Q."/>
            <person name="Hung C.-Y."/>
            <person name="McMahan C."/>
            <person name="Muszewska A."/>
            <person name="Grynberg M."/>
            <person name="Mandel M.A."/>
            <person name="Kellner E.M."/>
            <person name="Barker B.M."/>
            <person name="Galgiani J.N."/>
            <person name="Orbach M.J."/>
            <person name="Kirkland T.N."/>
            <person name="Cole G.T."/>
            <person name="Henn M.R."/>
            <person name="Birren B.W."/>
            <person name="Taylor J.W."/>
        </authorList>
    </citation>
    <scope>NUCLEOTIDE SEQUENCE [LARGE SCALE GENOMIC DNA]</scope>
    <source>
        <strain evidence="4">RS</strain>
    </source>
</reference>
<dbReference type="VEuPathDB" id="FungiDB:CIMG_08161"/>
<dbReference type="KEGG" id="cim:CIMG_08161"/>
<dbReference type="Pfam" id="PF25809">
    <property type="entry name" value="STEEP1"/>
    <property type="match status" value="1"/>
</dbReference>
<feature type="compositionally biased region" description="Polar residues" evidence="1">
    <location>
        <begin position="86"/>
        <end position="95"/>
    </location>
</feature>
<protein>
    <recommendedName>
        <fullName evidence="2">STEEP1 domain-containing protein</fullName>
    </recommendedName>
</protein>
<proteinExistence type="predicted"/>
<evidence type="ECO:0000256" key="1">
    <source>
        <dbReference type="SAM" id="MobiDB-lite"/>
    </source>
</evidence>
<name>J3K4Y5_COCIM</name>
<dbReference type="InterPro" id="IPR057965">
    <property type="entry name" value="STEEP1_dom"/>
</dbReference>
<evidence type="ECO:0000313" key="3">
    <source>
        <dbReference type="EMBL" id="EAS29415.3"/>
    </source>
</evidence>
<dbReference type="Proteomes" id="UP000001261">
    <property type="component" value="Unassembled WGS sequence"/>
</dbReference>
<sequence>MAEPGRSKRKPIRTYHCTFCSHLLLGSTRDILSLPRRKEPSLDRALIVPLPTRTTSSSADSDSDPEEMEEKEGEEAKEEQEQEQEVAQNPSTSQGPRDDAPKRWKESKEKRARRTKSSEDEDYTILLSTTAPDRKPLMVRRADGFEKRWLIRCGRCRVIVAYLLDDIHFSAGKKQGAHEEKEDEGRGQREMPKVVYLLPGAVMETADMGQREIVAEKEEWAEWAELASGKET</sequence>
<feature type="domain" description="STEEP1" evidence="2">
    <location>
        <begin position="7"/>
        <end position="210"/>
    </location>
</feature>
<dbReference type="GeneID" id="4560471"/>
<dbReference type="OrthoDB" id="418131at2759"/>